<dbReference type="GO" id="GO:0008897">
    <property type="term" value="F:holo-[acyl-carrier-protein] synthase activity"/>
    <property type="evidence" value="ECO:0007669"/>
    <property type="project" value="UniProtKB-EC"/>
</dbReference>
<proteinExistence type="predicted"/>
<dbReference type="GO" id="GO:0000287">
    <property type="term" value="F:magnesium ion binding"/>
    <property type="evidence" value="ECO:0007669"/>
    <property type="project" value="InterPro"/>
</dbReference>
<sequence>MSSMRYNKPRLIMNIYCFGRNLVTAPSCSLSPVHLPAQKEAHFWYVLPDEVKGTNLLNRYFEILTPCEKENILRMRGEELKKSALLSRALVRTTLSRYQTNCHVDPKSWKFRKNDHGKPEVDCQYADDWSLPPLHFNISHTSSLIACGVTVGSPIGIDVEEKQRRLKNDILAFARRYFSPHELEMLTQIVDPELQRQEFIKLWTLKEAYVKALGRGFSASPFNTFTVGLRDHMKGGIHVPPHGISKEAEITVEPFGELNNLSSNWHFVLLELLGSHYAAVCVEKESTNTGKGSIPVNLTIRKTIPFVGDECVSGTDPVVVIGGLSKLLVC</sequence>
<keyword evidence="5" id="KW-1185">Reference proteome</keyword>
<dbReference type="Pfam" id="PF01648">
    <property type="entry name" value="ACPS"/>
    <property type="match status" value="1"/>
</dbReference>
<dbReference type="FunFam" id="3.90.470.20:FF:000011">
    <property type="entry name" value="Os08g0243100 protein"/>
    <property type="match status" value="1"/>
</dbReference>
<dbReference type="InterPro" id="IPR008278">
    <property type="entry name" value="4-PPantetheinyl_Trfase_dom"/>
</dbReference>
<dbReference type="KEGG" id="cam:101494039"/>
<dbReference type="Gene3D" id="3.90.470.20">
    <property type="entry name" value="4'-phosphopantetheinyl transferase domain"/>
    <property type="match status" value="2"/>
</dbReference>
<dbReference type="GO" id="GO:0005829">
    <property type="term" value="C:cytosol"/>
    <property type="evidence" value="ECO:0007669"/>
    <property type="project" value="TreeGrafter"/>
</dbReference>
<dbReference type="InterPro" id="IPR050559">
    <property type="entry name" value="P-Pant_transferase_sf"/>
</dbReference>
<accession>A0A1S2XUX1</accession>
<evidence type="ECO:0000256" key="1">
    <source>
        <dbReference type="ARBA" id="ARBA00013172"/>
    </source>
</evidence>
<organism evidence="5 6">
    <name type="scientific">Cicer arietinum</name>
    <name type="common">Chickpea</name>
    <name type="synonym">Garbanzo</name>
    <dbReference type="NCBI Taxonomy" id="3827"/>
    <lineage>
        <taxon>Eukaryota</taxon>
        <taxon>Viridiplantae</taxon>
        <taxon>Streptophyta</taxon>
        <taxon>Embryophyta</taxon>
        <taxon>Tracheophyta</taxon>
        <taxon>Spermatophyta</taxon>
        <taxon>Magnoliopsida</taxon>
        <taxon>eudicotyledons</taxon>
        <taxon>Gunneridae</taxon>
        <taxon>Pentapetalae</taxon>
        <taxon>rosids</taxon>
        <taxon>fabids</taxon>
        <taxon>Fabales</taxon>
        <taxon>Fabaceae</taxon>
        <taxon>Papilionoideae</taxon>
        <taxon>50 kb inversion clade</taxon>
        <taxon>NPAAA clade</taxon>
        <taxon>Hologalegina</taxon>
        <taxon>IRL clade</taxon>
        <taxon>Cicereae</taxon>
        <taxon>Cicer</taxon>
    </lineage>
</organism>
<dbReference type="Pfam" id="PF22624">
    <property type="entry name" value="AASDHPPT_N"/>
    <property type="match status" value="1"/>
</dbReference>
<evidence type="ECO:0000259" key="3">
    <source>
        <dbReference type="Pfam" id="PF01648"/>
    </source>
</evidence>
<dbReference type="STRING" id="3827.A0A1S2XUX1"/>
<dbReference type="SUPFAM" id="SSF56214">
    <property type="entry name" value="4'-phosphopantetheinyl transferase"/>
    <property type="match status" value="2"/>
</dbReference>
<dbReference type="Proteomes" id="UP000087171">
    <property type="component" value="Chromosome Ca3"/>
</dbReference>
<feature type="domain" description="4'-phosphopantetheinyl transferase N-terminal" evidence="4">
    <location>
        <begin position="60"/>
        <end position="145"/>
    </location>
</feature>
<dbReference type="AlphaFoldDB" id="A0A1S2XUX1"/>
<name>A0A1S2XUX1_CICAR</name>
<dbReference type="RefSeq" id="XP_073223083.1">
    <property type="nucleotide sequence ID" value="XM_073366982.1"/>
</dbReference>
<evidence type="ECO:0000313" key="6">
    <source>
        <dbReference type="RefSeq" id="XP_004494045.1"/>
    </source>
</evidence>
<keyword evidence="2" id="KW-0808">Transferase</keyword>
<dbReference type="GeneID" id="101494039"/>
<dbReference type="PANTHER" id="PTHR12215:SF15">
    <property type="entry name" value="4'-PHOSPHOPANTETHEINYL TRANSFERASE SUPERFAMILY-RELATED"/>
    <property type="match status" value="1"/>
</dbReference>
<dbReference type="InterPro" id="IPR055066">
    <property type="entry name" value="AASDHPPT_N"/>
</dbReference>
<dbReference type="eggNOG" id="KOG0945">
    <property type="taxonomic scope" value="Eukaryota"/>
</dbReference>
<feature type="domain" description="4'-phosphopantetheinyl transferase" evidence="3">
    <location>
        <begin position="154"/>
        <end position="238"/>
    </location>
</feature>
<reference evidence="6" key="2">
    <citation type="submission" date="2025-08" db="UniProtKB">
        <authorList>
            <consortium name="RefSeq"/>
        </authorList>
    </citation>
    <scope>IDENTIFICATION</scope>
    <source>
        <tissue evidence="6">Etiolated seedlings</tissue>
    </source>
</reference>
<dbReference type="PaxDb" id="3827-XP_004494045.1"/>
<gene>
    <name evidence="6" type="primary">LOC101494039</name>
</gene>
<dbReference type="FunFam" id="3.90.470.20:FF:000010">
    <property type="entry name" value="L-aminoadipate-semialdehyde dehydrogenase-phosphopantetheinyl transferase"/>
    <property type="match status" value="1"/>
</dbReference>
<protein>
    <recommendedName>
        <fullName evidence="1">holo-[acyl-carrier-protein] synthase</fullName>
        <ecNumber evidence="1">2.7.8.7</ecNumber>
    </recommendedName>
</protein>
<dbReference type="RefSeq" id="XP_004494045.1">
    <property type="nucleotide sequence ID" value="XM_004493988.3"/>
</dbReference>
<evidence type="ECO:0000313" key="5">
    <source>
        <dbReference type="Proteomes" id="UP000087171"/>
    </source>
</evidence>
<evidence type="ECO:0000259" key="4">
    <source>
        <dbReference type="Pfam" id="PF22624"/>
    </source>
</evidence>
<dbReference type="InterPro" id="IPR037143">
    <property type="entry name" value="4-PPantetheinyl_Trfase_dom_sf"/>
</dbReference>
<dbReference type="PANTHER" id="PTHR12215">
    <property type="entry name" value="PHOSPHOPANTETHEINE TRANSFERASE"/>
    <property type="match status" value="1"/>
</dbReference>
<evidence type="ECO:0000256" key="2">
    <source>
        <dbReference type="ARBA" id="ARBA00022679"/>
    </source>
</evidence>
<dbReference type="GO" id="GO:0019878">
    <property type="term" value="P:lysine biosynthetic process via aminoadipic acid"/>
    <property type="evidence" value="ECO:0007669"/>
    <property type="project" value="TreeGrafter"/>
</dbReference>
<reference evidence="5" key="1">
    <citation type="journal article" date="2013" name="Nat. Biotechnol.">
        <title>Draft genome sequence of chickpea (Cicer arietinum) provides a resource for trait improvement.</title>
        <authorList>
            <person name="Varshney R.K."/>
            <person name="Song C."/>
            <person name="Saxena R.K."/>
            <person name="Azam S."/>
            <person name="Yu S."/>
            <person name="Sharpe A.G."/>
            <person name="Cannon S."/>
            <person name="Baek J."/>
            <person name="Rosen B.D."/>
            <person name="Tar'an B."/>
            <person name="Millan T."/>
            <person name="Zhang X."/>
            <person name="Ramsay L.D."/>
            <person name="Iwata A."/>
            <person name="Wang Y."/>
            <person name="Nelson W."/>
            <person name="Farmer A.D."/>
            <person name="Gaur P.M."/>
            <person name="Soderlund C."/>
            <person name="Penmetsa R.V."/>
            <person name="Xu C."/>
            <person name="Bharti A.K."/>
            <person name="He W."/>
            <person name="Winter P."/>
            <person name="Zhao S."/>
            <person name="Hane J.K."/>
            <person name="Carrasquilla-Garcia N."/>
            <person name="Condie J.A."/>
            <person name="Upadhyaya H.D."/>
            <person name="Luo M.C."/>
            <person name="Thudi M."/>
            <person name="Gowda C.L."/>
            <person name="Singh N.P."/>
            <person name="Lichtenzveig J."/>
            <person name="Gali K.K."/>
            <person name="Rubio J."/>
            <person name="Nadarajan N."/>
            <person name="Dolezel J."/>
            <person name="Bansal K.C."/>
            <person name="Xu X."/>
            <person name="Edwards D."/>
            <person name="Zhang G."/>
            <person name="Kahl G."/>
            <person name="Gil J."/>
            <person name="Singh K.B."/>
            <person name="Datta S.K."/>
            <person name="Jackson S.A."/>
            <person name="Wang J."/>
            <person name="Cook D.R."/>
        </authorList>
    </citation>
    <scope>NUCLEOTIDE SEQUENCE [LARGE SCALE GENOMIC DNA]</scope>
    <source>
        <strain evidence="5">cv. CDC Frontier</strain>
    </source>
</reference>
<dbReference type="OrthoDB" id="26719at2759"/>
<dbReference type="EC" id="2.7.8.7" evidence="1"/>